<dbReference type="EMBL" id="JAJJMA010022889">
    <property type="protein sequence ID" value="MCL7023497.1"/>
    <property type="molecule type" value="Genomic_DNA"/>
</dbReference>
<gene>
    <name evidence="7" type="ORF">MKW94_010571</name>
</gene>
<dbReference type="Pfam" id="PF05938">
    <property type="entry name" value="Self-incomp_S1"/>
    <property type="match status" value="1"/>
</dbReference>
<keyword evidence="3 6" id="KW-0713">Self-incompatibility</keyword>
<name>A0AA41RN76_PAPNU</name>
<dbReference type="PANTHER" id="PTHR31232:SF18">
    <property type="entry name" value="S-PROTEIN HOMOLOG"/>
    <property type="match status" value="1"/>
</dbReference>
<accession>A0AA41RN76</accession>
<evidence type="ECO:0000313" key="7">
    <source>
        <dbReference type="EMBL" id="MCL7023497.1"/>
    </source>
</evidence>
<dbReference type="GO" id="GO:0060320">
    <property type="term" value="P:rejection of self pollen"/>
    <property type="evidence" value="ECO:0007669"/>
    <property type="project" value="UniProtKB-KW"/>
</dbReference>
<comment type="caution">
    <text evidence="7">The sequence shown here is derived from an EMBL/GenBank/DDBJ whole genome shotgun (WGS) entry which is preliminary data.</text>
</comment>
<comment type="subcellular location">
    <subcellularLocation>
        <location evidence="1 6">Secreted</location>
    </subcellularLocation>
</comment>
<reference evidence="7" key="1">
    <citation type="submission" date="2022-03" db="EMBL/GenBank/DDBJ databases">
        <title>A functionally conserved STORR gene fusion in Papaver species that diverged 16.8 million years ago.</title>
        <authorList>
            <person name="Catania T."/>
        </authorList>
    </citation>
    <scope>NUCLEOTIDE SEQUENCE</scope>
    <source>
        <strain evidence="7">S-191538</strain>
    </source>
</reference>
<evidence type="ECO:0000256" key="5">
    <source>
        <dbReference type="ARBA" id="ARBA00022729"/>
    </source>
</evidence>
<evidence type="ECO:0000256" key="4">
    <source>
        <dbReference type="ARBA" id="ARBA00022525"/>
    </source>
</evidence>
<dbReference type="PANTHER" id="PTHR31232">
    <property type="match status" value="1"/>
</dbReference>
<keyword evidence="8" id="KW-1185">Reference proteome</keyword>
<organism evidence="7 8">
    <name type="scientific">Papaver nudicaule</name>
    <name type="common">Iceland poppy</name>
    <dbReference type="NCBI Taxonomy" id="74823"/>
    <lineage>
        <taxon>Eukaryota</taxon>
        <taxon>Viridiplantae</taxon>
        <taxon>Streptophyta</taxon>
        <taxon>Embryophyta</taxon>
        <taxon>Tracheophyta</taxon>
        <taxon>Spermatophyta</taxon>
        <taxon>Magnoliopsida</taxon>
        <taxon>Ranunculales</taxon>
        <taxon>Papaveraceae</taxon>
        <taxon>Papaveroideae</taxon>
        <taxon>Papaver</taxon>
    </lineage>
</organism>
<evidence type="ECO:0000256" key="6">
    <source>
        <dbReference type="RuleBase" id="RU367044"/>
    </source>
</evidence>
<keyword evidence="5 6" id="KW-0732">Signal</keyword>
<proteinExistence type="inferred from homology"/>
<dbReference type="GO" id="GO:0005576">
    <property type="term" value="C:extracellular region"/>
    <property type="evidence" value="ECO:0007669"/>
    <property type="project" value="UniProtKB-SubCell"/>
</dbReference>
<evidence type="ECO:0000256" key="3">
    <source>
        <dbReference type="ARBA" id="ARBA00022471"/>
    </source>
</evidence>
<dbReference type="Proteomes" id="UP001177140">
    <property type="component" value="Unassembled WGS sequence"/>
</dbReference>
<dbReference type="InterPro" id="IPR010264">
    <property type="entry name" value="Self-incomp_S1"/>
</dbReference>
<evidence type="ECO:0000313" key="8">
    <source>
        <dbReference type="Proteomes" id="UP001177140"/>
    </source>
</evidence>
<evidence type="ECO:0000256" key="2">
    <source>
        <dbReference type="ARBA" id="ARBA00005581"/>
    </source>
</evidence>
<feature type="chain" id="PRO_5041480420" description="S-protein homolog" evidence="6">
    <location>
        <begin position="26"/>
        <end position="146"/>
    </location>
</feature>
<evidence type="ECO:0000256" key="1">
    <source>
        <dbReference type="ARBA" id="ARBA00004613"/>
    </source>
</evidence>
<keyword evidence="4 6" id="KW-0964">Secreted</keyword>
<feature type="signal peptide" evidence="6">
    <location>
        <begin position="1"/>
        <end position="25"/>
    </location>
</feature>
<sequence length="146" mass="16896">MKLKIESLILLSVVIFAVFVRGCSCGRFSKPRILKPVHATITNYLVDGADLHIHCRSKDNDLGEQTLANNAQFSWTFKVNVMFSTLFWCDMWYNDVNGIQVTGKFDIYKAQRDWDRCYNECQFFVRKDCIAGYINGGVECLYAWPQ</sequence>
<dbReference type="AlphaFoldDB" id="A0AA41RN76"/>
<comment type="similarity">
    <text evidence="2 6">Belongs to the plant self-incompatibility (S1) protein family.</text>
</comment>
<protein>
    <recommendedName>
        <fullName evidence="6">S-protein homolog</fullName>
    </recommendedName>
</protein>